<dbReference type="InterPro" id="IPR042239">
    <property type="entry name" value="Nop_C"/>
</dbReference>
<dbReference type="Gene3D" id="1.10.246.90">
    <property type="entry name" value="Nop domain"/>
    <property type="match status" value="1"/>
</dbReference>
<feature type="compositionally biased region" description="Basic residues" evidence="5">
    <location>
        <begin position="479"/>
        <end position="488"/>
    </location>
</feature>
<evidence type="ECO:0000256" key="2">
    <source>
        <dbReference type="ARBA" id="ARBA00009211"/>
    </source>
</evidence>
<protein>
    <recommendedName>
        <fullName evidence="6">Nop domain-containing protein</fullName>
    </recommendedName>
</protein>
<dbReference type="InterPro" id="IPR045056">
    <property type="entry name" value="Nop56/Nop58"/>
</dbReference>
<accession>A0ABQ8EEH2</accession>
<gene>
    <name evidence="7" type="ORF">HID58_007481</name>
</gene>
<organism evidence="7 8">
    <name type="scientific">Brassica napus</name>
    <name type="common">Rape</name>
    <dbReference type="NCBI Taxonomy" id="3708"/>
    <lineage>
        <taxon>Eukaryota</taxon>
        <taxon>Viridiplantae</taxon>
        <taxon>Streptophyta</taxon>
        <taxon>Embryophyta</taxon>
        <taxon>Tracheophyta</taxon>
        <taxon>Spermatophyta</taxon>
        <taxon>Magnoliopsida</taxon>
        <taxon>eudicotyledons</taxon>
        <taxon>Gunneridae</taxon>
        <taxon>Pentapetalae</taxon>
        <taxon>rosids</taxon>
        <taxon>malvids</taxon>
        <taxon>Brassicales</taxon>
        <taxon>Brassicaceae</taxon>
        <taxon>Brassiceae</taxon>
        <taxon>Brassica</taxon>
    </lineage>
</organism>
<dbReference type="Gene3D" id="1.10.287.4070">
    <property type="match status" value="1"/>
</dbReference>
<reference evidence="7 8" key="1">
    <citation type="submission" date="2021-05" db="EMBL/GenBank/DDBJ databases">
        <title>Genome Assembly of Synthetic Allotetraploid Brassica napus Reveals Homoeologous Exchanges between Subgenomes.</title>
        <authorList>
            <person name="Davis J.T."/>
        </authorList>
    </citation>
    <scope>NUCLEOTIDE SEQUENCE [LARGE SCALE GENOMIC DNA]</scope>
    <source>
        <strain evidence="8">cv. Da-Ae</strain>
        <tissue evidence="7">Seedling</tissue>
    </source>
</reference>
<feature type="non-terminal residue" evidence="7">
    <location>
        <position position="1"/>
    </location>
</feature>
<feature type="region of interest" description="Disordered" evidence="5">
    <location>
        <begin position="431"/>
        <end position="513"/>
    </location>
</feature>
<keyword evidence="8" id="KW-1185">Reference proteome</keyword>
<sequence length="513" mass="56234">ISTTSTSAFEGHNWMLSSSHPLVIMLLLFETPGGFAIFKVLDEGKLSNVEDLGNVFSSAESARKMVKLKAFDKFDNTSEALEAVAKLVEGTPSKGLRKFLKANCKDETLAVADSKLGNIIKEKLTIDCVHNNAVMELLRGVRSQLSELISGLGEQDLAPMSLGLSHSLARYKLKFSSDKVDTMIIQAIGLLDDLDKELNTYAMRILADEVEAELKEASVISMGTEVSDLDLIHIRELCDQVLSLAEYRAQLYDYLKSRMNTIAPNLTALVGELVGARLISHSGSLLNLSKQPGSTVQILGAEKALFRALKTKHNTPKYGLIFHASVVGQAGGKNKPRIARSLAAKAALSIRFDALGDAGDNSMGVENRLKLEARLRSLEGKDLGRLAGSAKGKPKIEVYNKDKKMGSGGLIAPAKTYNTAADSLLVSAENGVKEKKDKKKKKKAEAEEEEEAKSEESSKKKKKKAKTEVEPEVEEPAKKEKKKKKKRKHEEEETEEPAKKKEKKEKKKKKSEA</sequence>
<evidence type="ECO:0000256" key="4">
    <source>
        <dbReference type="ARBA" id="ARBA00023242"/>
    </source>
</evidence>
<comment type="similarity">
    <text evidence="2">Belongs to the NOP5/NOP56 family.</text>
</comment>
<dbReference type="PROSITE" id="PS51358">
    <property type="entry name" value="NOP"/>
    <property type="match status" value="1"/>
</dbReference>
<dbReference type="InterPro" id="IPR012976">
    <property type="entry name" value="NOSIC"/>
</dbReference>
<dbReference type="InterPro" id="IPR012974">
    <property type="entry name" value="NOP58/56_N"/>
</dbReference>
<comment type="caution">
    <text evidence="7">The sequence shown here is derived from an EMBL/GenBank/DDBJ whole genome shotgun (WGS) entry which is preliminary data.</text>
</comment>
<dbReference type="Gene3D" id="1.10.287.660">
    <property type="entry name" value="Helix hairpin bin"/>
    <property type="match status" value="1"/>
</dbReference>
<dbReference type="InterPro" id="IPR029012">
    <property type="entry name" value="Helix_hairpin_bin_sf"/>
</dbReference>
<evidence type="ECO:0000259" key="6">
    <source>
        <dbReference type="PROSITE" id="PS51358"/>
    </source>
</evidence>
<comment type="subcellular location">
    <subcellularLocation>
        <location evidence="1">Nucleus</location>
        <location evidence="1">Nucleolus</location>
    </subcellularLocation>
</comment>
<dbReference type="SUPFAM" id="SSF89124">
    <property type="entry name" value="Nop domain"/>
    <property type="match status" value="1"/>
</dbReference>
<dbReference type="PANTHER" id="PTHR10894">
    <property type="entry name" value="NUCLEOLAR PROTEIN 5 NUCLEOLAR PROTEIN NOP5 NOP58"/>
    <property type="match status" value="1"/>
</dbReference>
<dbReference type="SMART" id="SM00931">
    <property type="entry name" value="NOSIC"/>
    <property type="match status" value="1"/>
</dbReference>
<name>A0ABQ8EEH2_BRANA</name>
<dbReference type="Pfam" id="PF08156">
    <property type="entry name" value="NOP5NT"/>
    <property type="match status" value="1"/>
</dbReference>
<proteinExistence type="inferred from homology"/>
<evidence type="ECO:0000313" key="8">
    <source>
        <dbReference type="Proteomes" id="UP000824890"/>
    </source>
</evidence>
<evidence type="ECO:0000256" key="5">
    <source>
        <dbReference type="SAM" id="MobiDB-lite"/>
    </source>
</evidence>
<evidence type="ECO:0000256" key="1">
    <source>
        <dbReference type="ARBA" id="ARBA00004604"/>
    </source>
</evidence>
<dbReference type="PANTHER" id="PTHR10894:SF25">
    <property type="entry name" value="NOP DOMAIN-CONTAINING PROTEIN"/>
    <property type="match status" value="1"/>
</dbReference>
<dbReference type="InterPro" id="IPR002687">
    <property type="entry name" value="Nop_dom"/>
</dbReference>
<keyword evidence="3" id="KW-0690">Ribosome biogenesis</keyword>
<evidence type="ECO:0000256" key="3">
    <source>
        <dbReference type="ARBA" id="ARBA00022517"/>
    </source>
</evidence>
<feature type="domain" description="Nop" evidence="6">
    <location>
        <begin position="262"/>
        <end position="380"/>
    </location>
</feature>
<dbReference type="Proteomes" id="UP000824890">
    <property type="component" value="Unassembled WGS sequence"/>
</dbReference>
<dbReference type="Pfam" id="PF01798">
    <property type="entry name" value="Nop"/>
    <property type="match status" value="1"/>
</dbReference>
<feature type="compositionally biased region" description="Basic residues" evidence="5">
    <location>
        <begin position="500"/>
        <end position="513"/>
    </location>
</feature>
<evidence type="ECO:0000313" key="7">
    <source>
        <dbReference type="EMBL" id="KAH0940020.1"/>
    </source>
</evidence>
<dbReference type="InterPro" id="IPR036070">
    <property type="entry name" value="Nop_dom_sf"/>
</dbReference>
<keyword evidence="4" id="KW-0539">Nucleus</keyword>
<dbReference type="EMBL" id="JAGKQM010000002">
    <property type="protein sequence ID" value="KAH0940020.1"/>
    <property type="molecule type" value="Genomic_DNA"/>
</dbReference>
<dbReference type="Gene3D" id="1.10.150.460">
    <property type="match status" value="1"/>
</dbReference>